<dbReference type="PANTHER" id="PTHR48111">
    <property type="entry name" value="REGULATOR OF RPOS"/>
    <property type="match status" value="1"/>
</dbReference>
<dbReference type="InterPro" id="IPR036388">
    <property type="entry name" value="WH-like_DNA-bd_sf"/>
</dbReference>
<dbReference type="Gene3D" id="3.40.50.2300">
    <property type="match status" value="1"/>
</dbReference>
<accession>E6V229</accession>
<evidence type="ECO:0000256" key="2">
    <source>
        <dbReference type="ARBA" id="ARBA00023012"/>
    </source>
</evidence>
<dbReference type="Gene3D" id="1.10.10.10">
    <property type="entry name" value="Winged helix-like DNA-binding domain superfamily/Winged helix DNA-binding domain"/>
    <property type="match status" value="1"/>
</dbReference>
<evidence type="ECO:0000313" key="11">
    <source>
        <dbReference type="Proteomes" id="UP000008917"/>
    </source>
</evidence>
<evidence type="ECO:0000256" key="5">
    <source>
        <dbReference type="ARBA" id="ARBA00023163"/>
    </source>
</evidence>
<dbReference type="GO" id="GO:0005829">
    <property type="term" value="C:cytosol"/>
    <property type="evidence" value="ECO:0007669"/>
    <property type="project" value="TreeGrafter"/>
</dbReference>
<dbReference type="SMART" id="SM00862">
    <property type="entry name" value="Trans_reg_C"/>
    <property type="match status" value="1"/>
</dbReference>
<sequence>MRLNVSQLPFETALSGSFLGAGHASAAQIDDEIDPLRILLIDHQSTQCRSFSEGLESNGFAIDIATGDNATANAALAEDYALILLNSMRTGHAGFSAVQAIRRKTDAPLLVLTERDSVAARIAGLELGASDYLVKPFSLSDLLGRVTALARRPRVVRQPVLRLGDLELDERTTRCTREGMELDLTRMEFALLLVLLRSQGEVLSRQQLSQRVWNREFDGKNNAVDVAVLRLRSKLDAPFEKRLLHSVRGEGYVLEERPGA</sequence>
<dbReference type="HOGENOM" id="CLU_000445_30_1_4"/>
<dbReference type="KEGG" id="vpe:Varpa_4948"/>
<dbReference type="SMART" id="SM00448">
    <property type="entry name" value="REC"/>
    <property type="match status" value="1"/>
</dbReference>
<dbReference type="InterPro" id="IPR039420">
    <property type="entry name" value="WalR-like"/>
</dbReference>
<dbReference type="PROSITE" id="PS50110">
    <property type="entry name" value="RESPONSE_REGULATORY"/>
    <property type="match status" value="1"/>
</dbReference>
<evidence type="ECO:0000313" key="10">
    <source>
        <dbReference type="EMBL" id="ADU39108.1"/>
    </source>
</evidence>
<dbReference type="GO" id="GO:0000976">
    <property type="term" value="F:transcription cis-regulatory region binding"/>
    <property type="evidence" value="ECO:0007669"/>
    <property type="project" value="TreeGrafter"/>
</dbReference>
<dbReference type="eggNOG" id="COG0745">
    <property type="taxonomic scope" value="Bacteria"/>
</dbReference>
<keyword evidence="4 7" id="KW-0238">DNA-binding</keyword>
<dbReference type="InterPro" id="IPR016032">
    <property type="entry name" value="Sig_transdc_resp-reg_C-effctor"/>
</dbReference>
<dbReference type="CDD" id="cd00383">
    <property type="entry name" value="trans_reg_C"/>
    <property type="match status" value="1"/>
</dbReference>
<feature type="domain" description="Response regulatory" evidence="8">
    <location>
        <begin position="37"/>
        <end position="150"/>
    </location>
</feature>
<dbReference type="InterPro" id="IPR001789">
    <property type="entry name" value="Sig_transdc_resp-reg_receiver"/>
</dbReference>
<evidence type="ECO:0000259" key="8">
    <source>
        <dbReference type="PROSITE" id="PS50110"/>
    </source>
</evidence>
<feature type="domain" description="OmpR/PhoB-type" evidence="9">
    <location>
        <begin position="158"/>
        <end position="256"/>
    </location>
</feature>
<dbReference type="STRING" id="595537.Varpa_4948"/>
<organism evidence="10 11">
    <name type="scientific">Variovorax paradoxus (strain EPS)</name>
    <dbReference type="NCBI Taxonomy" id="595537"/>
    <lineage>
        <taxon>Bacteria</taxon>
        <taxon>Pseudomonadati</taxon>
        <taxon>Pseudomonadota</taxon>
        <taxon>Betaproteobacteria</taxon>
        <taxon>Burkholderiales</taxon>
        <taxon>Comamonadaceae</taxon>
        <taxon>Variovorax</taxon>
    </lineage>
</organism>
<keyword evidence="1" id="KW-0597">Phosphoprotein</keyword>
<evidence type="ECO:0000256" key="1">
    <source>
        <dbReference type="ARBA" id="ARBA00022553"/>
    </source>
</evidence>
<comment type="caution">
    <text evidence="6">Lacks conserved residue(s) required for the propagation of feature annotation.</text>
</comment>
<evidence type="ECO:0000256" key="4">
    <source>
        <dbReference type="ARBA" id="ARBA00023125"/>
    </source>
</evidence>
<evidence type="ECO:0000256" key="3">
    <source>
        <dbReference type="ARBA" id="ARBA00023015"/>
    </source>
</evidence>
<dbReference type="Proteomes" id="UP000008917">
    <property type="component" value="Chromosome"/>
</dbReference>
<proteinExistence type="predicted"/>
<dbReference type="GO" id="GO:0032993">
    <property type="term" value="C:protein-DNA complex"/>
    <property type="evidence" value="ECO:0007669"/>
    <property type="project" value="TreeGrafter"/>
</dbReference>
<evidence type="ECO:0000256" key="7">
    <source>
        <dbReference type="PROSITE-ProRule" id="PRU01091"/>
    </source>
</evidence>
<dbReference type="Gene3D" id="6.10.250.690">
    <property type="match status" value="1"/>
</dbReference>
<dbReference type="EMBL" id="CP002417">
    <property type="protein sequence ID" value="ADU39108.1"/>
    <property type="molecule type" value="Genomic_DNA"/>
</dbReference>
<reference evidence="10 11" key="2">
    <citation type="journal article" date="2013" name="Genome Announc.">
        <title>Genome of the Root-Associated Plant Growth-Promoting Bacterium Variovorax paradoxus Strain EPS.</title>
        <authorList>
            <person name="Han J.I."/>
            <person name="Spain J.C."/>
            <person name="Leadbetter J.R."/>
            <person name="Ovchinnikova G."/>
            <person name="Goodwin L.A."/>
            <person name="Han C.S."/>
            <person name="Woyke T."/>
            <person name="Davenport K.W."/>
            <person name="Orwin P.M."/>
        </authorList>
    </citation>
    <scope>NUCLEOTIDE SEQUENCE [LARGE SCALE GENOMIC DNA]</scope>
    <source>
        <strain evidence="10 11">EPS</strain>
    </source>
</reference>
<reference evidence="11" key="1">
    <citation type="submission" date="2010-12" db="EMBL/GenBank/DDBJ databases">
        <title>Complete sequence of Variovorax paradoxus EPS.</title>
        <authorList>
            <consortium name="US DOE Joint Genome Institute"/>
            <person name="Lucas S."/>
            <person name="Copeland A."/>
            <person name="Lapidus A."/>
            <person name="Cheng J.-F."/>
            <person name="Goodwin L."/>
            <person name="Pitluck S."/>
            <person name="Teshima H."/>
            <person name="Detter J.C."/>
            <person name="Han C."/>
            <person name="Tapia R."/>
            <person name="Land M."/>
            <person name="Hauser L."/>
            <person name="Kyrpides N."/>
            <person name="Ivanova N."/>
            <person name="Ovchinnikova G."/>
            <person name="Orwin P."/>
            <person name="Han J.-I.G."/>
            <person name="Woyke T."/>
        </authorList>
    </citation>
    <scope>NUCLEOTIDE SEQUENCE [LARGE SCALE GENOMIC DNA]</scope>
    <source>
        <strain evidence="11">EPS</strain>
    </source>
</reference>
<evidence type="ECO:0000259" key="9">
    <source>
        <dbReference type="PROSITE" id="PS51755"/>
    </source>
</evidence>
<dbReference type="GO" id="GO:0000156">
    <property type="term" value="F:phosphorelay response regulator activity"/>
    <property type="evidence" value="ECO:0007669"/>
    <property type="project" value="TreeGrafter"/>
</dbReference>
<dbReference type="Pfam" id="PF00486">
    <property type="entry name" value="Trans_reg_C"/>
    <property type="match status" value="1"/>
</dbReference>
<dbReference type="InterPro" id="IPR011006">
    <property type="entry name" value="CheY-like_superfamily"/>
</dbReference>
<gene>
    <name evidence="10" type="ordered locus">Varpa_4948</name>
</gene>
<dbReference type="PROSITE" id="PS51755">
    <property type="entry name" value="OMPR_PHOB"/>
    <property type="match status" value="1"/>
</dbReference>
<dbReference type="PANTHER" id="PTHR48111:SF22">
    <property type="entry name" value="REGULATOR OF RPOS"/>
    <property type="match status" value="1"/>
</dbReference>
<dbReference type="SUPFAM" id="SSF52172">
    <property type="entry name" value="CheY-like"/>
    <property type="match status" value="1"/>
</dbReference>
<dbReference type="Pfam" id="PF00072">
    <property type="entry name" value="Response_reg"/>
    <property type="match status" value="1"/>
</dbReference>
<keyword evidence="2" id="KW-0902">Two-component regulatory system</keyword>
<feature type="DNA-binding region" description="OmpR/PhoB-type" evidence="7">
    <location>
        <begin position="158"/>
        <end position="256"/>
    </location>
</feature>
<keyword evidence="5" id="KW-0804">Transcription</keyword>
<dbReference type="GO" id="GO:0006355">
    <property type="term" value="P:regulation of DNA-templated transcription"/>
    <property type="evidence" value="ECO:0007669"/>
    <property type="project" value="InterPro"/>
</dbReference>
<evidence type="ECO:0000256" key="6">
    <source>
        <dbReference type="PROSITE-ProRule" id="PRU00169"/>
    </source>
</evidence>
<dbReference type="InterPro" id="IPR001867">
    <property type="entry name" value="OmpR/PhoB-type_DNA-bd"/>
</dbReference>
<protein>
    <submittedName>
        <fullName evidence="10">Two component transcriptional regulator, winged helix family</fullName>
    </submittedName>
</protein>
<dbReference type="FunFam" id="1.10.10.10:FF:000005">
    <property type="entry name" value="Two-component system response regulator"/>
    <property type="match status" value="1"/>
</dbReference>
<name>E6V229_VARPE</name>
<keyword evidence="3" id="KW-0805">Transcription regulation</keyword>
<dbReference type="SUPFAM" id="SSF46894">
    <property type="entry name" value="C-terminal effector domain of the bipartite response regulators"/>
    <property type="match status" value="1"/>
</dbReference>
<dbReference type="AlphaFoldDB" id="E6V229"/>